<evidence type="ECO:0000259" key="2">
    <source>
        <dbReference type="Pfam" id="PF01370"/>
    </source>
</evidence>
<reference evidence="4 5" key="1">
    <citation type="submission" date="2020-07" db="EMBL/GenBank/DDBJ databases">
        <title>Bacterium isolated from marien macroalgae.</title>
        <authorList>
            <person name="Zhu K."/>
            <person name="Lu D."/>
            <person name="Du Z."/>
        </authorList>
    </citation>
    <scope>NUCLEOTIDE SEQUENCE [LARGE SCALE GENOMIC DNA]</scope>
    <source>
        <strain evidence="4 5">3-1745</strain>
    </source>
</reference>
<keyword evidence="5" id="KW-1185">Reference proteome</keyword>
<dbReference type="PANTHER" id="PTHR11092">
    <property type="entry name" value="SUGAR NUCLEOTIDE EPIMERASE RELATED"/>
    <property type="match status" value="1"/>
</dbReference>
<name>A0A7W1WXW4_9GAMM</name>
<dbReference type="InterPro" id="IPR013549">
    <property type="entry name" value="DUF1731"/>
</dbReference>
<evidence type="ECO:0000256" key="1">
    <source>
        <dbReference type="ARBA" id="ARBA00009353"/>
    </source>
</evidence>
<comment type="similarity">
    <text evidence="1">Belongs to the NAD(P)-dependent epimerase/dehydratase family. SDR39U1 subfamily.</text>
</comment>
<dbReference type="RefSeq" id="WP_181738515.1">
    <property type="nucleotide sequence ID" value="NZ_JACEMT010000041.1"/>
</dbReference>
<dbReference type="EMBL" id="JACEMT010000041">
    <property type="protein sequence ID" value="MBA4502072.1"/>
    <property type="molecule type" value="Genomic_DNA"/>
</dbReference>
<protein>
    <submittedName>
        <fullName evidence="4">TIGR01777 family protein</fullName>
    </submittedName>
</protein>
<dbReference type="CDD" id="cd05242">
    <property type="entry name" value="SDR_a8"/>
    <property type="match status" value="1"/>
</dbReference>
<dbReference type="Pfam" id="PF01370">
    <property type="entry name" value="Epimerase"/>
    <property type="match status" value="1"/>
</dbReference>
<dbReference type="InterPro" id="IPR036291">
    <property type="entry name" value="NAD(P)-bd_dom_sf"/>
</dbReference>
<feature type="domain" description="NAD-dependent epimerase/dehydratase" evidence="2">
    <location>
        <begin position="3"/>
        <end position="213"/>
    </location>
</feature>
<dbReference type="Proteomes" id="UP000538931">
    <property type="component" value="Unassembled WGS sequence"/>
</dbReference>
<evidence type="ECO:0000259" key="3">
    <source>
        <dbReference type="Pfam" id="PF08338"/>
    </source>
</evidence>
<evidence type="ECO:0000313" key="5">
    <source>
        <dbReference type="Proteomes" id="UP000538931"/>
    </source>
</evidence>
<dbReference type="Pfam" id="PF08338">
    <property type="entry name" value="DUF1731"/>
    <property type="match status" value="1"/>
</dbReference>
<dbReference type="PANTHER" id="PTHR11092:SF0">
    <property type="entry name" value="EPIMERASE FAMILY PROTEIN SDR39U1"/>
    <property type="match status" value="1"/>
</dbReference>
<sequence length="302" mass="32578">MRVLVTGGSGFIGQALTQALLARGDQVVILSRTPERVVSRPGQICVSRLAQVAEPVDAVVNLAGAPIIGGRWSVRRKRLLIESRTEMTRELVRWMGGLSQPPAVLVSGSAIGYYGTHQDEVLHESSAVSVGFTHRLCQEWEQAALEARQAGVRVCLVRTGIVLGQGGALSKMLPAFRLGLGGPIGDGQQWMSWVHLEDEVGAILYLLDHPALQGPFNVTAPEPVTNAVFSRTLARVLKRPGCLRVPAWVLRMLLGEASELMVAGQRVLPANLHTAGYVFKYPDLEKALRALLASGESGSQRQ</sequence>
<dbReference type="NCBIfam" id="TIGR01777">
    <property type="entry name" value="yfcH"/>
    <property type="match status" value="1"/>
</dbReference>
<dbReference type="AlphaFoldDB" id="A0A7W1WXW4"/>
<gene>
    <name evidence="4" type="ORF">H1S06_06795</name>
</gene>
<proteinExistence type="inferred from homology"/>
<evidence type="ECO:0000313" key="4">
    <source>
        <dbReference type="EMBL" id="MBA4502072.1"/>
    </source>
</evidence>
<comment type="caution">
    <text evidence="4">The sequence shown here is derived from an EMBL/GenBank/DDBJ whole genome shotgun (WGS) entry which is preliminary data.</text>
</comment>
<feature type="domain" description="DUF1731" evidence="3">
    <location>
        <begin position="245"/>
        <end position="291"/>
    </location>
</feature>
<dbReference type="SUPFAM" id="SSF51735">
    <property type="entry name" value="NAD(P)-binding Rossmann-fold domains"/>
    <property type="match status" value="1"/>
</dbReference>
<accession>A0A7W1WXW4</accession>
<dbReference type="InterPro" id="IPR001509">
    <property type="entry name" value="Epimerase_deHydtase"/>
</dbReference>
<dbReference type="Gene3D" id="3.40.50.720">
    <property type="entry name" value="NAD(P)-binding Rossmann-like Domain"/>
    <property type="match status" value="1"/>
</dbReference>
<organism evidence="4 5">
    <name type="scientific">Marinobacterium marinum</name>
    <dbReference type="NCBI Taxonomy" id="2756129"/>
    <lineage>
        <taxon>Bacteria</taxon>
        <taxon>Pseudomonadati</taxon>
        <taxon>Pseudomonadota</taxon>
        <taxon>Gammaproteobacteria</taxon>
        <taxon>Oceanospirillales</taxon>
        <taxon>Oceanospirillaceae</taxon>
        <taxon>Marinobacterium</taxon>
    </lineage>
</organism>
<dbReference type="InterPro" id="IPR010099">
    <property type="entry name" value="SDR39U1"/>
</dbReference>